<dbReference type="AlphaFoldDB" id="A0A6A3GWP9"/>
<sequence>MPFDVAMENFYTQKPVDAATLRAFMKDIGARLKVEGEESYAPAVLSIKFCRLVCELAVETGDPEIVRDFFTNTDYYINKPRNNQETWAYCWGLEKRKDNDALIPVITKIARTFDWKDFGDALVSCLGISTYAPIEEDTGYSRMEMALLILDGLDTGAAQDALLKMAMEKSAKLTTEELCSSKVVGLILKWVVRSNSNPTVDKVADLFGQLDPSLLSPALLENSLEGFDDVVANYQKADLLTLLVSKRIDWLKNQIDGLDKPFSWQMLDAQFPDNAQVEEFLRGPATTMTMAKGVHKFKGFQDASNCAAKWMREAQINASFKMKANAINANASVTITKTRKWHAESQQKLKGYKVELAQLLKYAGGETNYGDKKRARLE</sequence>
<name>A0A6A3GWP9_9STRA</name>
<dbReference type="EMBL" id="QXFV01006397">
    <property type="protein sequence ID" value="KAE8961566.1"/>
    <property type="molecule type" value="Genomic_DNA"/>
</dbReference>
<accession>A0A6A3GWP9</accession>
<dbReference type="Proteomes" id="UP000429607">
    <property type="component" value="Unassembled WGS sequence"/>
</dbReference>
<evidence type="ECO:0000313" key="2">
    <source>
        <dbReference type="Proteomes" id="UP000429607"/>
    </source>
</evidence>
<evidence type="ECO:0000313" key="1">
    <source>
        <dbReference type="EMBL" id="KAE8961566.1"/>
    </source>
</evidence>
<gene>
    <name evidence="1" type="ORF">PR001_g30003</name>
</gene>
<protein>
    <submittedName>
        <fullName evidence="1">Uncharacterized protein</fullName>
    </submittedName>
</protein>
<comment type="caution">
    <text evidence="1">The sequence shown here is derived from an EMBL/GenBank/DDBJ whole genome shotgun (WGS) entry which is preliminary data.</text>
</comment>
<proteinExistence type="predicted"/>
<reference evidence="1 2" key="1">
    <citation type="submission" date="2018-09" db="EMBL/GenBank/DDBJ databases">
        <title>Genomic investigation of the strawberry pathogen Phytophthora fragariae indicates pathogenicity is determined by transcriptional variation in three key races.</title>
        <authorList>
            <person name="Adams T.M."/>
            <person name="Armitage A.D."/>
            <person name="Sobczyk M.K."/>
            <person name="Bates H.J."/>
            <person name="Dunwell J.M."/>
            <person name="Nellist C.F."/>
            <person name="Harrison R.J."/>
        </authorList>
    </citation>
    <scope>NUCLEOTIDE SEQUENCE [LARGE SCALE GENOMIC DNA]</scope>
    <source>
        <strain evidence="1 2">SCRP249</strain>
    </source>
</reference>
<organism evidence="1 2">
    <name type="scientific">Phytophthora rubi</name>
    <dbReference type="NCBI Taxonomy" id="129364"/>
    <lineage>
        <taxon>Eukaryota</taxon>
        <taxon>Sar</taxon>
        <taxon>Stramenopiles</taxon>
        <taxon>Oomycota</taxon>
        <taxon>Peronosporomycetes</taxon>
        <taxon>Peronosporales</taxon>
        <taxon>Peronosporaceae</taxon>
        <taxon>Phytophthora</taxon>
    </lineage>
</organism>